<feature type="domain" description="Major facilitator superfamily (MFS) profile" evidence="9">
    <location>
        <begin position="1"/>
        <end position="188"/>
    </location>
</feature>
<evidence type="ECO:0000313" key="11">
    <source>
        <dbReference type="Proteomes" id="UP000658278"/>
    </source>
</evidence>
<name>A0A934VHC2_9BACT</name>
<keyword evidence="5 8" id="KW-0472">Membrane</keyword>
<evidence type="ECO:0000313" key="10">
    <source>
        <dbReference type="EMBL" id="MBK1828916.1"/>
    </source>
</evidence>
<sequence length="831" mass="90012">MIVQQTQNAFNDKAAQFILVPLGGAIAFSVESWATIMIALPFVLFAPLAGWLSDRFSKRDVMLGAAIAQLLILLWLCASIHIRSMELALCGFFALAVQSAFFSPAKIGINKELVGSKHLGFAAGIQQMMAMLAILSGQIAAGIIYDQRYKALGETPEVAWQAAFPPLVVLAALAVPAIFMAWVVPRTPAQGAEKLHGGILIQHFKHLGDLWRDAPLRQASFGVAFFWGFATFINLWSVKLAKVLTEGQGGFGTLSSWFMAAATLGMALGFGVASFLLRKRIELGWVPLAGVAMTVTALIFALQDPTGSLRLLSAAEISFHAVLKAALSPISGSFLWGLASLAFFAALFLAPLNAWMQDRYPPNQRGELQSAVNLQDCLIGIIAAAFVEGLVLIADMTGVETVLGYRIQLAIAGVGCGLITWFIIRLLPGHFVRVIGLSILRIFYRIRPVGAEHIPEKGGVLLLPSHVSWADAFFITAASPRPVRFVMDAIYMEKPAIRWFCTLFETVPIDLGKPREAMRTAAAALQKGDLVCLFPEGRLTRTGTLLPLKRGFEIIARQAKAPIVPAWLDGAWGSIFSFEGNRYFRKRPHRIPYGLAISFGEPIEPRDASISLIRHGILKASSAAVEARLKGWKRPEPRAVQANGYQLGQINALPRRQAIARLSDDPEIDALPSVATFTKLFKVKLHHRDQASPQDHCWVGGSKLRHSILALPPTQGAVPFYDFSPDALDPIDPPGWIHCPCLAVDGIIVAMSFPDPPKISPSCSHQPGSKPGTYGHLLPGFDFSEKDGITTLHGPAAGPDGLQLPHPLFVDDLGFVGPRQDPETESPGDSA</sequence>
<feature type="transmembrane region" description="Helical" evidence="8">
    <location>
        <begin position="121"/>
        <end position="144"/>
    </location>
</feature>
<feature type="transmembrane region" description="Helical" evidence="8">
    <location>
        <begin position="284"/>
        <end position="302"/>
    </location>
</feature>
<dbReference type="Gene3D" id="1.20.1250.20">
    <property type="entry name" value="MFS general substrate transporter like domains"/>
    <property type="match status" value="1"/>
</dbReference>
<dbReference type="PANTHER" id="PTHR10434:SF15">
    <property type="entry name" value="PHOSPHOLIPID_GLYCEROL ACYLTRANSFERASE DOMAIN-CONTAINING PROTEIN"/>
    <property type="match status" value="1"/>
</dbReference>
<dbReference type="AlphaFoldDB" id="A0A934VHC2"/>
<evidence type="ECO:0000259" key="9">
    <source>
        <dbReference type="PROSITE" id="PS50850"/>
    </source>
</evidence>
<dbReference type="RefSeq" id="WP_200283209.1">
    <property type="nucleotide sequence ID" value="NZ_JAENII010000020.1"/>
</dbReference>
<dbReference type="InterPro" id="IPR020846">
    <property type="entry name" value="MFS_dom"/>
</dbReference>
<evidence type="ECO:0000256" key="5">
    <source>
        <dbReference type="ARBA" id="ARBA00023136"/>
    </source>
</evidence>
<evidence type="ECO:0000256" key="6">
    <source>
        <dbReference type="ARBA" id="ARBA00023315"/>
    </source>
</evidence>
<feature type="transmembrane region" description="Helical" evidence="8">
    <location>
        <begin position="61"/>
        <end position="82"/>
    </location>
</feature>
<dbReference type="SMART" id="SM00563">
    <property type="entry name" value="PlsC"/>
    <property type="match status" value="1"/>
</dbReference>
<dbReference type="GO" id="GO:0022857">
    <property type="term" value="F:transmembrane transporter activity"/>
    <property type="evidence" value="ECO:0007669"/>
    <property type="project" value="InterPro"/>
</dbReference>
<dbReference type="InterPro" id="IPR011701">
    <property type="entry name" value="MFS"/>
</dbReference>
<dbReference type="EMBL" id="JAENII010000020">
    <property type="protein sequence ID" value="MBK1828916.1"/>
    <property type="molecule type" value="Genomic_DNA"/>
</dbReference>
<evidence type="ECO:0000256" key="4">
    <source>
        <dbReference type="ARBA" id="ARBA00022989"/>
    </source>
</evidence>
<feature type="transmembrane region" description="Helical" evidence="8">
    <location>
        <begin position="334"/>
        <end position="356"/>
    </location>
</feature>
<keyword evidence="6" id="KW-0012">Acyltransferase</keyword>
<gene>
    <name evidence="10" type="ORF">JIN81_17910</name>
</gene>
<evidence type="ECO:0000256" key="7">
    <source>
        <dbReference type="SAM" id="MobiDB-lite"/>
    </source>
</evidence>
<dbReference type="PANTHER" id="PTHR10434">
    <property type="entry name" value="1-ACYL-SN-GLYCEROL-3-PHOSPHATE ACYLTRANSFERASE"/>
    <property type="match status" value="1"/>
</dbReference>
<dbReference type="GO" id="GO:0003841">
    <property type="term" value="F:1-acylglycerol-3-phosphate O-acyltransferase activity"/>
    <property type="evidence" value="ECO:0007669"/>
    <property type="project" value="TreeGrafter"/>
</dbReference>
<dbReference type="SUPFAM" id="SSF103473">
    <property type="entry name" value="MFS general substrate transporter"/>
    <property type="match status" value="1"/>
</dbReference>
<keyword evidence="3 8" id="KW-0812">Transmembrane</keyword>
<reference evidence="10" key="1">
    <citation type="submission" date="2021-01" db="EMBL/GenBank/DDBJ databases">
        <title>Modified the classification status of verrucomicrobia.</title>
        <authorList>
            <person name="Feng X."/>
        </authorList>
    </citation>
    <scope>NUCLEOTIDE SEQUENCE</scope>
    <source>
        <strain evidence="10">KCTC 22201</strain>
    </source>
</reference>
<evidence type="ECO:0000256" key="1">
    <source>
        <dbReference type="ARBA" id="ARBA00005189"/>
    </source>
</evidence>
<feature type="transmembrane region" description="Helical" evidence="8">
    <location>
        <begin position="257"/>
        <end position="277"/>
    </location>
</feature>
<keyword evidence="4 8" id="KW-1133">Transmembrane helix</keyword>
<feature type="transmembrane region" description="Helical" evidence="8">
    <location>
        <begin position="88"/>
        <end position="109"/>
    </location>
</feature>
<feature type="transmembrane region" description="Helical" evidence="8">
    <location>
        <begin position="377"/>
        <end position="399"/>
    </location>
</feature>
<dbReference type="CDD" id="cd06173">
    <property type="entry name" value="MFS_MefA_like"/>
    <property type="match status" value="1"/>
</dbReference>
<dbReference type="GO" id="GO:0006654">
    <property type="term" value="P:phosphatidic acid biosynthetic process"/>
    <property type="evidence" value="ECO:0007669"/>
    <property type="project" value="TreeGrafter"/>
</dbReference>
<keyword evidence="2" id="KW-0808">Transferase</keyword>
<comment type="pathway">
    <text evidence="1">Lipid metabolism.</text>
</comment>
<organism evidence="10 11">
    <name type="scientific">Haloferula rosea</name>
    <dbReference type="NCBI Taxonomy" id="490093"/>
    <lineage>
        <taxon>Bacteria</taxon>
        <taxon>Pseudomonadati</taxon>
        <taxon>Verrucomicrobiota</taxon>
        <taxon>Verrucomicrobiia</taxon>
        <taxon>Verrucomicrobiales</taxon>
        <taxon>Verrucomicrobiaceae</taxon>
        <taxon>Haloferula</taxon>
    </lineage>
</organism>
<protein>
    <submittedName>
        <fullName evidence="10">MFS transporter</fullName>
    </submittedName>
</protein>
<proteinExistence type="predicted"/>
<feature type="transmembrane region" description="Helical" evidence="8">
    <location>
        <begin position="219"/>
        <end position="237"/>
    </location>
</feature>
<feature type="transmembrane region" description="Helical" evidence="8">
    <location>
        <begin position="32"/>
        <end position="52"/>
    </location>
</feature>
<dbReference type="SUPFAM" id="SSF69593">
    <property type="entry name" value="Glycerol-3-phosphate (1)-acyltransferase"/>
    <property type="match status" value="1"/>
</dbReference>
<feature type="region of interest" description="Disordered" evidence="7">
    <location>
        <begin position="812"/>
        <end position="831"/>
    </location>
</feature>
<evidence type="ECO:0000256" key="2">
    <source>
        <dbReference type="ARBA" id="ARBA00022679"/>
    </source>
</evidence>
<dbReference type="Proteomes" id="UP000658278">
    <property type="component" value="Unassembled WGS sequence"/>
</dbReference>
<evidence type="ECO:0000256" key="8">
    <source>
        <dbReference type="SAM" id="Phobius"/>
    </source>
</evidence>
<evidence type="ECO:0000256" key="3">
    <source>
        <dbReference type="ARBA" id="ARBA00022692"/>
    </source>
</evidence>
<dbReference type="InterPro" id="IPR002123">
    <property type="entry name" value="Plipid/glycerol_acylTrfase"/>
</dbReference>
<dbReference type="PROSITE" id="PS50850">
    <property type="entry name" value="MFS"/>
    <property type="match status" value="1"/>
</dbReference>
<comment type="caution">
    <text evidence="10">The sequence shown here is derived from an EMBL/GenBank/DDBJ whole genome shotgun (WGS) entry which is preliminary data.</text>
</comment>
<accession>A0A934VHC2</accession>
<dbReference type="Pfam" id="PF07690">
    <property type="entry name" value="MFS_1"/>
    <property type="match status" value="1"/>
</dbReference>
<dbReference type="CDD" id="cd07989">
    <property type="entry name" value="LPLAT_AGPAT-like"/>
    <property type="match status" value="1"/>
</dbReference>
<feature type="transmembrane region" description="Helical" evidence="8">
    <location>
        <begin position="164"/>
        <end position="184"/>
    </location>
</feature>
<dbReference type="Pfam" id="PF01553">
    <property type="entry name" value="Acyltransferase"/>
    <property type="match status" value="1"/>
</dbReference>
<dbReference type="InterPro" id="IPR036259">
    <property type="entry name" value="MFS_trans_sf"/>
</dbReference>
<feature type="transmembrane region" description="Helical" evidence="8">
    <location>
        <begin position="405"/>
        <end position="424"/>
    </location>
</feature>
<keyword evidence="11" id="KW-1185">Reference proteome</keyword>